<evidence type="ECO:0000313" key="1">
    <source>
        <dbReference type="Proteomes" id="UP000694925"/>
    </source>
</evidence>
<keyword evidence="1" id="KW-1185">Reference proteome</keyword>
<dbReference type="RefSeq" id="XP_017888739.1">
    <property type="nucleotide sequence ID" value="XM_018033250.2"/>
</dbReference>
<evidence type="ECO:0000313" key="3">
    <source>
        <dbReference type="RefSeq" id="XP_026673671.1"/>
    </source>
</evidence>
<dbReference type="Proteomes" id="UP000694925">
    <property type="component" value="Unplaced"/>
</dbReference>
<name>A0AAJ7NCM7_9HYME</name>
<dbReference type="AlphaFoldDB" id="A0AAJ7NCM7"/>
<reference evidence="2 3" key="1">
    <citation type="submission" date="2025-04" db="UniProtKB">
        <authorList>
            <consortium name="RefSeq"/>
        </authorList>
    </citation>
    <scope>IDENTIFICATION</scope>
    <source>
        <tissue evidence="2 3">Whole body</tissue>
    </source>
</reference>
<dbReference type="KEGG" id="ccal:108630165"/>
<gene>
    <name evidence="2 3" type="primary">LOC108630165</name>
</gene>
<dbReference type="RefSeq" id="XP_026673671.1">
    <property type="nucleotide sequence ID" value="XM_026817870.1"/>
</dbReference>
<accession>A0AAJ7NCM7</accession>
<proteinExistence type="predicted"/>
<evidence type="ECO:0000313" key="2">
    <source>
        <dbReference type="RefSeq" id="XP_017888739.1"/>
    </source>
</evidence>
<organism evidence="1 2">
    <name type="scientific">Ceratina calcarata</name>
    <dbReference type="NCBI Taxonomy" id="156304"/>
    <lineage>
        <taxon>Eukaryota</taxon>
        <taxon>Metazoa</taxon>
        <taxon>Ecdysozoa</taxon>
        <taxon>Arthropoda</taxon>
        <taxon>Hexapoda</taxon>
        <taxon>Insecta</taxon>
        <taxon>Pterygota</taxon>
        <taxon>Neoptera</taxon>
        <taxon>Endopterygota</taxon>
        <taxon>Hymenoptera</taxon>
        <taxon>Apocrita</taxon>
        <taxon>Aculeata</taxon>
        <taxon>Apoidea</taxon>
        <taxon>Anthophila</taxon>
        <taxon>Apidae</taxon>
        <taxon>Ceratina</taxon>
        <taxon>Zadontomerus</taxon>
    </lineage>
</organism>
<sequence length="151" mass="17565">MDLPLTEKDIISISSDFATMITICKKHILNLEDEAQRHLDDYLEELAHITFGADSTLDEHMELWLKDLKTRLTEYEFYGRATALRTYLYPSNYLHTLRTPTKKMGVERTKIPVHNITLPVEKEDLLVSFVRPRQGRNRKCVPIRSISVCGM</sequence>
<protein>
    <submittedName>
        <fullName evidence="2 3">Uncharacterized protein LOC108630165</fullName>
    </submittedName>
</protein>
<dbReference type="GeneID" id="108630165"/>